<dbReference type="PANTHER" id="PTHR40619">
    <property type="entry name" value="FUNGAL STAND N-TERMINAL GOODBYE DOMAIN-CONTAINING PROTEIN"/>
    <property type="match status" value="1"/>
</dbReference>
<gene>
    <name evidence="3" type="ORF">CFAM422_010596</name>
</gene>
<accession>A0A9P4X791</accession>
<dbReference type="PANTHER" id="PTHR40619:SF3">
    <property type="entry name" value="FUNGAL STAND N-TERMINAL GOODBYE DOMAIN-CONTAINING PROTEIN"/>
    <property type="match status" value="1"/>
</dbReference>
<dbReference type="EMBL" id="QLNT01000021">
    <property type="protein sequence ID" value="KAF3062604.1"/>
    <property type="molecule type" value="Genomic_DNA"/>
</dbReference>
<evidence type="ECO:0000256" key="1">
    <source>
        <dbReference type="ARBA" id="ARBA00022737"/>
    </source>
</evidence>
<evidence type="ECO:0000313" key="3">
    <source>
        <dbReference type="EMBL" id="KAF3062604.1"/>
    </source>
</evidence>
<evidence type="ECO:0000259" key="2">
    <source>
        <dbReference type="Pfam" id="PF24883"/>
    </source>
</evidence>
<keyword evidence="1" id="KW-0677">Repeat</keyword>
<organism evidence="3 4">
    <name type="scientific">Trichoderma lentiforme</name>
    <dbReference type="NCBI Taxonomy" id="1567552"/>
    <lineage>
        <taxon>Eukaryota</taxon>
        <taxon>Fungi</taxon>
        <taxon>Dikarya</taxon>
        <taxon>Ascomycota</taxon>
        <taxon>Pezizomycotina</taxon>
        <taxon>Sordariomycetes</taxon>
        <taxon>Hypocreomycetidae</taxon>
        <taxon>Hypocreales</taxon>
        <taxon>Hypocreaceae</taxon>
        <taxon>Trichoderma</taxon>
    </lineage>
</organism>
<proteinExistence type="predicted"/>
<reference evidence="3 4" key="1">
    <citation type="submission" date="2018-06" db="EMBL/GenBank/DDBJ databases">
        <title>Genome analysis of cellulolytic fungus Trichoderma lentiforme CFAM-422.</title>
        <authorList>
            <person name="Steindorff A.S."/>
            <person name="Formighieri E.F."/>
            <person name="Midorikawa G.E.O."/>
            <person name="Tamietti M.S."/>
            <person name="Ramos E.Z."/>
            <person name="Silva A.S."/>
            <person name="Bon E.P.S."/>
            <person name="Mendes T.D."/>
            <person name="Damaso M.C.T."/>
            <person name="Favaro L.C.L."/>
        </authorList>
    </citation>
    <scope>NUCLEOTIDE SEQUENCE [LARGE SCALE GENOMIC DNA]</scope>
    <source>
        <strain evidence="3 4">CFAM-422</strain>
    </source>
</reference>
<dbReference type="InterPro" id="IPR056884">
    <property type="entry name" value="NPHP3-like_N"/>
</dbReference>
<sequence>MSQTSESMEQKPEMIISQEDLLLLLDPNAVAIHTAIHTAQKQILKKVLHIGLPMGAEAQKRIEWLLTNKNVNHWFTSTKSQTILVNGHGPLERVTPMSIFCAMLAQSLNSTGSFIVLSHFCGLQMLDRDSQDPKEQKTSGLLRSLLIQLLAQWKFPNITCLKHDFIEKLKRTSPNWSSRRQGRLLRRLVAGLPKATPIFIIIDGTNYYEIAELRDDMKEAVEEINELLSSKSVEAMVKILITSPTRSFDLIKYFKTNEIINVPEDMGGTMTRFSESRLKLQFDSKAADLERSLSRNRHK</sequence>
<dbReference type="AlphaFoldDB" id="A0A9P4X791"/>
<evidence type="ECO:0000313" key="4">
    <source>
        <dbReference type="Proteomes" id="UP000801864"/>
    </source>
</evidence>
<name>A0A9P4X791_9HYPO</name>
<dbReference type="Proteomes" id="UP000801864">
    <property type="component" value="Unassembled WGS sequence"/>
</dbReference>
<comment type="caution">
    <text evidence="3">The sequence shown here is derived from an EMBL/GenBank/DDBJ whole genome shotgun (WGS) entry which is preliminary data.</text>
</comment>
<dbReference type="Pfam" id="PF24883">
    <property type="entry name" value="NPHP3_N"/>
    <property type="match status" value="1"/>
</dbReference>
<protein>
    <recommendedName>
        <fullName evidence="2">Nephrocystin 3-like N-terminal domain-containing protein</fullName>
    </recommendedName>
</protein>
<feature type="domain" description="Nephrocystin 3-like N-terminal" evidence="2">
    <location>
        <begin position="63"/>
        <end position="243"/>
    </location>
</feature>
<keyword evidence="4" id="KW-1185">Reference proteome</keyword>